<reference evidence="3" key="1">
    <citation type="submission" date="2020-12" db="UniProtKB">
        <authorList>
            <consortium name="WormBaseParasite"/>
        </authorList>
    </citation>
    <scope>IDENTIFICATION</scope>
    <source>
        <strain evidence="3">MHco3</strain>
    </source>
</reference>
<protein>
    <submittedName>
        <fullName evidence="3">Uncharacterized protein</fullName>
    </submittedName>
</protein>
<proteinExistence type="predicted"/>
<dbReference type="WBParaSite" id="HCON_00093980-00001">
    <property type="protein sequence ID" value="HCON_00093980-00001"/>
    <property type="gene ID" value="HCON_00093980"/>
</dbReference>
<dbReference type="AlphaFoldDB" id="A0A7I4YFI1"/>
<evidence type="ECO:0000256" key="1">
    <source>
        <dbReference type="SAM" id="MobiDB-lite"/>
    </source>
</evidence>
<feature type="compositionally biased region" description="Basic and acidic residues" evidence="1">
    <location>
        <begin position="91"/>
        <end position="109"/>
    </location>
</feature>
<accession>A0A7I4YFI1</accession>
<name>A0A7I4YFI1_HAECO</name>
<sequence>MRTFVEFTRSGSREERWARDTPSGGGVDEKERKLANELSQHAHTHTRTKAEGTAPDVRCAASDQSIDSGGIDRSAQRRRSSDSHSTQRLRRGIDRRDVDPKRELTVRPESGRRLCAMTSSVSDDHVRPPPHASPTALLLLSRAKPHATPNRSTTAGAAFAHPLVNAVAAVARVGQAGATGGHRQMSFRG</sequence>
<feature type="region of interest" description="Disordered" evidence="1">
    <location>
        <begin position="1"/>
        <end position="109"/>
    </location>
</feature>
<evidence type="ECO:0000313" key="2">
    <source>
        <dbReference type="Proteomes" id="UP000025227"/>
    </source>
</evidence>
<keyword evidence="2" id="KW-1185">Reference proteome</keyword>
<dbReference type="Proteomes" id="UP000025227">
    <property type="component" value="Unplaced"/>
</dbReference>
<organism evidence="2 3">
    <name type="scientific">Haemonchus contortus</name>
    <name type="common">Barber pole worm</name>
    <dbReference type="NCBI Taxonomy" id="6289"/>
    <lineage>
        <taxon>Eukaryota</taxon>
        <taxon>Metazoa</taxon>
        <taxon>Ecdysozoa</taxon>
        <taxon>Nematoda</taxon>
        <taxon>Chromadorea</taxon>
        <taxon>Rhabditida</taxon>
        <taxon>Rhabditina</taxon>
        <taxon>Rhabditomorpha</taxon>
        <taxon>Strongyloidea</taxon>
        <taxon>Trichostrongylidae</taxon>
        <taxon>Haemonchus</taxon>
    </lineage>
</organism>
<evidence type="ECO:0000313" key="3">
    <source>
        <dbReference type="WBParaSite" id="HCON_00093980-00001"/>
    </source>
</evidence>